<protein>
    <recommendedName>
        <fullName evidence="2">Protein kinase domain-containing protein</fullName>
    </recommendedName>
</protein>
<dbReference type="InterPro" id="IPR000719">
    <property type="entry name" value="Prot_kinase_dom"/>
</dbReference>
<dbReference type="AlphaFoldDB" id="A0A3D8SBG9"/>
<evidence type="ECO:0000313" key="4">
    <source>
        <dbReference type="Proteomes" id="UP000256690"/>
    </source>
</evidence>
<organism evidence="3 4">
    <name type="scientific">Aspergillus mulundensis</name>
    <dbReference type="NCBI Taxonomy" id="1810919"/>
    <lineage>
        <taxon>Eukaryota</taxon>
        <taxon>Fungi</taxon>
        <taxon>Dikarya</taxon>
        <taxon>Ascomycota</taxon>
        <taxon>Pezizomycotina</taxon>
        <taxon>Eurotiomycetes</taxon>
        <taxon>Eurotiomycetidae</taxon>
        <taxon>Eurotiales</taxon>
        <taxon>Aspergillaceae</taxon>
        <taxon>Aspergillus</taxon>
        <taxon>Aspergillus subgen. Nidulantes</taxon>
    </lineage>
</organism>
<dbReference type="InterPro" id="IPR001245">
    <property type="entry name" value="Ser-Thr/Tyr_kinase_cat_dom"/>
</dbReference>
<dbReference type="STRING" id="1810919.A0A3D8SBG9"/>
<proteinExistence type="predicted"/>
<accession>A0A3D8SBG9</accession>
<dbReference type="OrthoDB" id="1668230at2759"/>
<dbReference type="SUPFAM" id="SSF56112">
    <property type="entry name" value="Protein kinase-like (PK-like)"/>
    <property type="match status" value="1"/>
</dbReference>
<dbReference type="Gene3D" id="1.10.510.10">
    <property type="entry name" value="Transferase(Phosphotransferase) domain 1"/>
    <property type="match status" value="1"/>
</dbReference>
<dbReference type="Pfam" id="PF07714">
    <property type="entry name" value="PK_Tyr_Ser-Thr"/>
    <property type="match status" value="1"/>
</dbReference>
<dbReference type="RefSeq" id="XP_026604951.1">
    <property type="nucleotide sequence ID" value="XM_026745955.1"/>
</dbReference>
<dbReference type="Proteomes" id="UP000256690">
    <property type="component" value="Unassembled WGS sequence"/>
</dbReference>
<dbReference type="InterPro" id="IPR052751">
    <property type="entry name" value="Plant_MAPKKK"/>
</dbReference>
<evidence type="ECO:0000256" key="1">
    <source>
        <dbReference type="SAM" id="MobiDB-lite"/>
    </source>
</evidence>
<dbReference type="GeneID" id="38114309"/>
<dbReference type="InterPro" id="IPR011009">
    <property type="entry name" value="Kinase-like_dom_sf"/>
</dbReference>
<gene>
    <name evidence="3" type="ORF">DSM5745_03939</name>
</gene>
<dbReference type="EMBL" id="PVWQ01000004">
    <property type="protein sequence ID" value="RDW83613.1"/>
    <property type="molecule type" value="Genomic_DNA"/>
</dbReference>
<dbReference type="GO" id="GO:0007165">
    <property type="term" value="P:signal transduction"/>
    <property type="evidence" value="ECO:0007669"/>
    <property type="project" value="TreeGrafter"/>
</dbReference>
<dbReference type="GO" id="GO:0004672">
    <property type="term" value="F:protein kinase activity"/>
    <property type="evidence" value="ECO:0007669"/>
    <property type="project" value="InterPro"/>
</dbReference>
<comment type="caution">
    <text evidence="3">The sequence shown here is derived from an EMBL/GenBank/DDBJ whole genome shotgun (WGS) entry which is preliminary data.</text>
</comment>
<dbReference type="PANTHER" id="PTHR48011:SF4">
    <property type="entry name" value="MITOGEN-ACTIVATED PROTEIN KINASE KINASE KINASE 19"/>
    <property type="match status" value="1"/>
</dbReference>
<evidence type="ECO:0000313" key="3">
    <source>
        <dbReference type="EMBL" id="RDW83613.1"/>
    </source>
</evidence>
<dbReference type="PROSITE" id="PS50011">
    <property type="entry name" value="PROTEIN_KINASE_DOM"/>
    <property type="match status" value="1"/>
</dbReference>
<dbReference type="GO" id="GO:0005524">
    <property type="term" value="F:ATP binding"/>
    <property type="evidence" value="ECO:0007669"/>
    <property type="project" value="InterPro"/>
</dbReference>
<name>A0A3D8SBG9_9EURO</name>
<reference evidence="3 4" key="1">
    <citation type="journal article" date="2018" name="IMA Fungus">
        <title>IMA Genome-F 9: Draft genome sequence of Annulohypoxylon stygium, Aspergillus mulundensis, Berkeleyomyces basicola (syn. Thielaviopsis basicola), Ceratocystis smalleyi, two Cercospora beticola strains, Coleophoma cylindrospora, Fusarium fracticaudum, Phialophora cf. hyalina, and Morchella septimelata.</title>
        <authorList>
            <person name="Wingfield B.D."/>
            <person name="Bills G.F."/>
            <person name="Dong Y."/>
            <person name="Huang W."/>
            <person name="Nel W.J."/>
            <person name="Swalarsk-Parry B.S."/>
            <person name="Vaghefi N."/>
            <person name="Wilken P.M."/>
            <person name="An Z."/>
            <person name="de Beer Z.W."/>
            <person name="De Vos L."/>
            <person name="Chen L."/>
            <person name="Duong T.A."/>
            <person name="Gao Y."/>
            <person name="Hammerbacher A."/>
            <person name="Kikkert J.R."/>
            <person name="Li Y."/>
            <person name="Li H."/>
            <person name="Li K."/>
            <person name="Li Q."/>
            <person name="Liu X."/>
            <person name="Ma X."/>
            <person name="Naidoo K."/>
            <person name="Pethybridge S.J."/>
            <person name="Sun J."/>
            <person name="Steenkamp E.T."/>
            <person name="van der Nest M.A."/>
            <person name="van Wyk S."/>
            <person name="Wingfield M.J."/>
            <person name="Xiong C."/>
            <person name="Yue Q."/>
            <person name="Zhang X."/>
        </authorList>
    </citation>
    <scope>NUCLEOTIDE SEQUENCE [LARGE SCALE GENOMIC DNA]</scope>
    <source>
        <strain evidence="3 4">DSM 5745</strain>
    </source>
</reference>
<evidence type="ECO:0000259" key="2">
    <source>
        <dbReference type="PROSITE" id="PS50011"/>
    </source>
</evidence>
<feature type="domain" description="Protein kinase" evidence="2">
    <location>
        <begin position="54"/>
        <end position="323"/>
    </location>
</feature>
<dbReference type="PANTHER" id="PTHR48011">
    <property type="entry name" value="CCR4-NOT TRANSCRIPTIONAL COMPLEX SUBUNIT CAF120-RELATED"/>
    <property type="match status" value="1"/>
</dbReference>
<feature type="region of interest" description="Disordered" evidence="1">
    <location>
        <begin position="13"/>
        <end position="51"/>
    </location>
</feature>
<sequence length="323" mass="36231">MCFEHPAPTRYIPCGHTVNDPEQPSSVKPADHPSAPGSPGPAVTTHDKPLDDPYDDFPYIGNGISGWVCDMGGGRAVKRPKLYQLWLYPDDKQLEYMNKEHQMMLAEEIKVFERLGRHEGIIECLKTSQHGIEMPLAEHGDLKSYMEAHPTQPAAITHAVKMNWTQSLLEACTYIHSRMVLVGDIALRNVLVMGDLRLQLTDFGNALMFPLDEGLDINTINDHGLTAQVEIFHVGWIIYSIATWHAHEYDDLDPEKPENRTNDEQYGPWWPDASRFPPLDGVFCGEIIAKCWAAGYKSMEEVKGEVDRLFAAASSLEDTDSGL</sequence>
<keyword evidence="4" id="KW-1185">Reference proteome</keyword>